<sequence>MIEPAGLFAGLAIGVAMGALVWRRHAEPHIHADEAIHPGDRQAIAQAEARAFCSGVPQVVSYRQRSPRHGWRWHKYRAEPAYSSNVTVRPLVHDPGENWALATSLGETGDAVNAAKIIEDVYGSAFAFDAEGRFTYATPMAQTSLAMTLDDFNEPLSDAAFLDGGDLGWKRGVHPADYDSASAELRRCMRSGTPFNYEYRVLRATGEYVWHRFAIRPARAGDGRVTGWYGTGFDVDVFRRTDAALHESERSLRELLETAPALIWCMTPSGRPIYFSRHMREFLGFDVAAKDEPDVPRLQSLLGAIIHPDDLDRVNERLDHSLRTGEPYALTHRQRRFDGMFRWVETRLAAMRDEAGEIVQWNGVCLDIHDQIRAQDELRQAQDKLAKAGEAASLAELSASIAHEVNQPLAAIMTNAQACQRWLAGEEPNIARARGIVDRIVRSAESAADIVSHIRALFQNSAGPRRSTDLGALVGEVRDLLAEPFAQSRTSLDIRLAPGLPPVAIDAVQIQQVFVNILRNAIEAMAASPEGSRKLRLEGAVERGRIRIDITDTGPGLADPDHALEAFFTTKAHGMGMGLAICRSIVEAHGGPLRANNVEPTGARFTFTLPIAKGGDD</sequence>
<dbReference type="RefSeq" id="WP_054731586.1">
    <property type="nucleotide sequence ID" value="NZ_CP009429.1"/>
</dbReference>
<feature type="domain" description="PAC" evidence="8">
    <location>
        <begin position="328"/>
        <end position="380"/>
    </location>
</feature>
<dbReference type="InterPro" id="IPR036890">
    <property type="entry name" value="HATPase_C_sf"/>
</dbReference>
<protein>
    <recommendedName>
        <fullName evidence="2">histidine kinase</fullName>
        <ecNumber evidence="2">2.7.13.3</ecNumber>
    </recommendedName>
</protein>
<dbReference type="InterPro" id="IPR005467">
    <property type="entry name" value="His_kinase_dom"/>
</dbReference>
<dbReference type="InterPro" id="IPR000014">
    <property type="entry name" value="PAS"/>
</dbReference>
<dbReference type="Gene3D" id="3.30.565.10">
    <property type="entry name" value="Histidine kinase-like ATPase, C-terminal domain"/>
    <property type="match status" value="1"/>
</dbReference>
<dbReference type="InterPro" id="IPR052162">
    <property type="entry name" value="Sensor_kinase/Photoreceptor"/>
</dbReference>
<reference evidence="10" key="1">
    <citation type="submission" date="2015-11" db="EMBL/GenBank/DDBJ databases">
        <title>Complete genome sequence of a polyethylene-glycol degrader Sphingopyxis macrogoltabida 203N (NBRC 111659).</title>
        <authorList>
            <person name="Yoshiyuki O."/>
            <person name="Shouta N."/>
            <person name="Nagata Y."/>
            <person name="Numata M."/>
            <person name="Tsuchikane K."/>
            <person name="Hosoyama A."/>
            <person name="Yamazoe A."/>
            <person name="Tsuda M."/>
            <person name="Fujita N."/>
            <person name="Kawai F."/>
        </authorList>
    </citation>
    <scope>NUCLEOTIDE SEQUENCE [LARGE SCALE GENOMIC DNA]</scope>
    <source>
        <strain evidence="10">203N</strain>
    </source>
</reference>
<keyword evidence="3" id="KW-0597">Phosphoprotein</keyword>
<feature type="domain" description="Histidine kinase" evidence="6">
    <location>
        <begin position="400"/>
        <end position="613"/>
    </location>
</feature>
<dbReference type="SMART" id="SM00387">
    <property type="entry name" value="HATPase_c"/>
    <property type="match status" value="1"/>
</dbReference>
<dbReference type="PANTHER" id="PTHR43304">
    <property type="entry name" value="PHYTOCHROME-LIKE PROTEIN CPH1"/>
    <property type="match status" value="1"/>
</dbReference>
<gene>
    <name evidence="9" type="ORF">ATM17_21250</name>
</gene>
<evidence type="ECO:0000313" key="9">
    <source>
        <dbReference type="EMBL" id="AMU91548.1"/>
    </source>
</evidence>
<dbReference type="SUPFAM" id="SSF55785">
    <property type="entry name" value="PYP-like sensor domain (PAS domain)"/>
    <property type="match status" value="2"/>
</dbReference>
<dbReference type="SMART" id="SM00086">
    <property type="entry name" value="PAC"/>
    <property type="match status" value="2"/>
</dbReference>
<feature type="domain" description="PAC" evidence="8">
    <location>
        <begin position="195"/>
        <end position="247"/>
    </location>
</feature>
<dbReference type="Gene3D" id="1.10.287.130">
    <property type="match status" value="1"/>
</dbReference>
<organism evidence="9 10">
    <name type="scientific">Sphingopyxis macrogoltabida</name>
    <name type="common">Sphingomonas macrogoltabidus</name>
    <dbReference type="NCBI Taxonomy" id="33050"/>
    <lineage>
        <taxon>Bacteria</taxon>
        <taxon>Pseudomonadati</taxon>
        <taxon>Pseudomonadota</taxon>
        <taxon>Alphaproteobacteria</taxon>
        <taxon>Sphingomonadales</taxon>
        <taxon>Sphingomonadaceae</taxon>
        <taxon>Sphingopyxis</taxon>
    </lineage>
</organism>
<dbReference type="PANTHER" id="PTHR43304:SF1">
    <property type="entry name" value="PAC DOMAIN-CONTAINING PROTEIN"/>
    <property type="match status" value="1"/>
</dbReference>
<evidence type="ECO:0000259" key="6">
    <source>
        <dbReference type="PROSITE" id="PS50109"/>
    </source>
</evidence>
<evidence type="ECO:0000256" key="4">
    <source>
        <dbReference type="ARBA" id="ARBA00022679"/>
    </source>
</evidence>
<dbReference type="InterPro" id="IPR004358">
    <property type="entry name" value="Sig_transdc_His_kin-like_C"/>
</dbReference>
<dbReference type="Pfam" id="PF00512">
    <property type="entry name" value="HisKA"/>
    <property type="match status" value="1"/>
</dbReference>
<dbReference type="InterPro" id="IPR003661">
    <property type="entry name" value="HisK_dim/P_dom"/>
</dbReference>
<accession>A0AAC9AXD2</accession>
<dbReference type="EMBL" id="CP013344">
    <property type="protein sequence ID" value="AMU91548.1"/>
    <property type="molecule type" value="Genomic_DNA"/>
</dbReference>
<dbReference type="InterPro" id="IPR013655">
    <property type="entry name" value="PAS_fold_3"/>
</dbReference>
<dbReference type="KEGG" id="smaz:LH19_20715"/>
<dbReference type="PRINTS" id="PR00344">
    <property type="entry name" value="BCTRLSENSOR"/>
</dbReference>
<dbReference type="NCBIfam" id="TIGR00229">
    <property type="entry name" value="sensory_box"/>
    <property type="match status" value="1"/>
</dbReference>
<dbReference type="Proteomes" id="UP000076088">
    <property type="component" value="Chromosome"/>
</dbReference>
<name>A0AAC9AXD2_SPHMC</name>
<dbReference type="PROSITE" id="PS50109">
    <property type="entry name" value="HIS_KIN"/>
    <property type="match status" value="1"/>
</dbReference>
<reference evidence="9 10" key="2">
    <citation type="journal article" date="2016" name="Genome Announc.">
        <title>Complete Genome Sequence of Sphingopyxis macrogoltabida Strain 203N (NBRC 111659), a Polyethylene Glycol Degrader.</title>
        <authorList>
            <person name="Ohtsubo Y."/>
            <person name="Nonoyama S."/>
            <person name="Nagata Y."/>
            <person name="Numata M."/>
            <person name="Tsuchikane K."/>
            <person name="Hosoyama A."/>
            <person name="Yamazoe A."/>
            <person name="Tsuda M."/>
            <person name="Fujita N."/>
            <person name="Kawai F."/>
        </authorList>
    </citation>
    <scope>NUCLEOTIDE SEQUENCE [LARGE SCALE GENOMIC DNA]</scope>
    <source>
        <strain evidence="9 10">203N</strain>
    </source>
</reference>
<dbReference type="PROSITE" id="PS50112">
    <property type="entry name" value="PAS"/>
    <property type="match status" value="1"/>
</dbReference>
<feature type="domain" description="PAS" evidence="7">
    <location>
        <begin position="248"/>
        <end position="325"/>
    </location>
</feature>
<dbReference type="InterPro" id="IPR035965">
    <property type="entry name" value="PAS-like_dom_sf"/>
</dbReference>
<keyword evidence="4" id="KW-0808">Transferase</keyword>
<dbReference type="AlphaFoldDB" id="A0AAC9AXD2"/>
<dbReference type="PROSITE" id="PS50113">
    <property type="entry name" value="PAC"/>
    <property type="match status" value="2"/>
</dbReference>
<evidence type="ECO:0000256" key="1">
    <source>
        <dbReference type="ARBA" id="ARBA00000085"/>
    </source>
</evidence>
<dbReference type="SUPFAM" id="SSF47384">
    <property type="entry name" value="Homodimeric domain of signal transducing histidine kinase"/>
    <property type="match status" value="1"/>
</dbReference>
<dbReference type="Pfam" id="PF02518">
    <property type="entry name" value="HATPase_c"/>
    <property type="match status" value="1"/>
</dbReference>
<comment type="catalytic activity">
    <reaction evidence="1">
        <text>ATP + protein L-histidine = ADP + protein N-phospho-L-histidine.</text>
        <dbReference type="EC" id="2.7.13.3"/>
    </reaction>
</comment>
<dbReference type="InterPro" id="IPR000700">
    <property type="entry name" value="PAS-assoc_C"/>
</dbReference>
<dbReference type="SUPFAM" id="SSF55874">
    <property type="entry name" value="ATPase domain of HSP90 chaperone/DNA topoisomerase II/histidine kinase"/>
    <property type="match status" value="1"/>
</dbReference>
<dbReference type="CDD" id="cd00130">
    <property type="entry name" value="PAS"/>
    <property type="match status" value="2"/>
</dbReference>
<keyword evidence="10" id="KW-1185">Reference proteome</keyword>
<evidence type="ECO:0000313" key="10">
    <source>
        <dbReference type="Proteomes" id="UP000076088"/>
    </source>
</evidence>
<evidence type="ECO:0000259" key="7">
    <source>
        <dbReference type="PROSITE" id="PS50112"/>
    </source>
</evidence>
<keyword evidence="5" id="KW-0418">Kinase</keyword>
<dbReference type="EC" id="2.7.13.3" evidence="2"/>
<dbReference type="CDD" id="cd00082">
    <property type="entry name" value="HisKA"/>
    <property type="match status" value="1"/>
</dbReference>
<evidence type="ECO:0000256" key="2">
    <source>
        <dbReference type="ARBA" id="ARBA00012438"/>
    </source>
</evidence>
<dbReference type="SMART" id="SM00388">
    <property type="entry name" value="HisKA"/>
    <property type="match status" value="1"/>
</dbReference>
<evidence type="ECO:0000256" key="5">
    <source>
        <dbReference type="ARBA" id="ARBA00022777"/>
    </source>
</evidence>
<dbReference type="Pfam" id="PF08447">
    <property type="entry name" value="PAS_3"/>
    <property type="match status" value="2"/>
</dbReference>
<dbReference type="InterPro" id="IPR001610">
    <property type="entry name" value="PAC"/>
</dbReference>
<dbReference type="InterPro" id="IPR003594">
    <property type="entry name" value="HATPase_dom"/>
</dbReference>
<dbReference type="GO" id="GO:0000155">
    <property type="term" value="F:phosphorelay sensor kinase activity"/>
    <property type="evidence" value="ECO:0007669"/>
    <property type="project" value="InterPro"/>
</dbReference>
<evidence type="ECO:0000256" key="3">
    <source>
        <dbReference type="ARBA" id="ARBA00022553"/>
    </source>
</evidence>
<evidence type="ECO:0000259" key="8">
    <source>
        <dbReference type="PROSITE" id="PS50113"/>
    </source>
</evidence>
<dbReference type="InterPro" id="IPR036097">
    <property type="entry name" value="HisK_dim/P_sf"/>
</dbReference>
<dbReference type="FunFam" id="3.30.450.20:FF:000099">
    <property type="entry name" value="Sensory box sensor histidine kinase"/>
    <property type="match status" value="1"/>
</dbReference>
<dbReference type="Gene3D" id="3.30.450.20">
    <property type="entry name" value="PAS domain"/>
    <property type="match status" value="3"/>
</dbReference>
<proteinExistence type="predicted"/>